<protein>
    <recommendedName>
        <fullName evidence="3">Penicillin-binding protein activator LpoB</fullName>
    </recommendedName>
</protein>
<accession>A0AA51N5W7</accession>
<dbReference type="EMBL" id="CP129970">
    <property type="protein sequence ID" value="WMN06707.1"/>
    <property type="molecule type" value="Genomic_DNA"/>
</dbReference>
<dbReference type="RefSeq" id="WP_308356614.1">
    <property type="nucleotide sequence ID" value="NZ_CP129970.2"/>
</dbReference>
<sequence>MKYLSLLFLIIIYACSPKQVLKTDTSNDIDLSGRWNKTDAEIVTNELFNNLIDSRVIQDYSKGQSLKPRISVRKFDSNFKNGGENLAQYFIKYAKASELIEYTDPKLRIASNFYISGSIEATEYDNRGNPYIEYNIQLKLLDFNNVKSWEDNSSIKKYIKE</sequence>
<dbReference type="PROSITE" id="PS51257">
    <property type="entry name" value="PROKAR_LIPOPROTEIN"/>
    <property type="match status" value="1"/>
</dbReference>
<gene>
    <name evidence="1" type="ORF">QYS48_33430</name>
</gene>
<organism evidence="1 2">
    <name type="scientific">Marivirga arenosa</name>
    <dbReference type="NCBI Taxonomy" id="3059076"/>
    <lineage>
        <taxon>Bacteria</taxon>
        <taxon>Pseudomonadati</taxon>
        <taxon>Bacteroidota</taxon>
        <taxon>Cytophagia</taxon>
        <taxon>Cytophagales</taxon>
        <taxon>Marivirgaceae</taxon>
        <taxon>Marivirga</taxon>
    </lineage>
</organism>
<name>A0AA51N5W7_9BACT</name>
<dbReference type="AlphaFoldDB" id="A0AA51N5W7"/>
<reference evidence="1" key="1">
    <citation type="submission" date="2023-08" db="EMBL/GenBank/DDBJ databases">
        <title>Comparative genomics and taxonomic characterization of three novel marine species of genus Marivirga.</title>
        <authorList>
            <person name="Muhammad N."/>
            <person name="Kim S.-G."/>
        </authorList>
    </citation>
    <scope>NUCLEOTIDE SEQUENCE [LARGE SCALE GENOMIC DNA]</scope>
    <source>
        <strain evidence="1">ABR2-2</strain>
    </source>
</reference>
<proteinExistence type="predicted"/>
<evidence type="ECO:0000313" key="1">
    <source>
        <dbReference type="EMBL" id="WMN06707.1"/>
    </source>
</evidence>
<keyword evidence="2" id="KW-1185">Reference proteome</keyword>
<dbReference type="Proteomes" id="UP001244443">
    <property type="component" value="Chromosome"/>
</dbReference>
<evidence type="ECO:0008006" key="3">
    <source>
        <dbReference type="Google" id="ProtNLM"/>
    </source>
</evidence>
<evidence type="ECO:0000313" key="2">
    <source>
        <dbReference type="Proteomes" id="UP001244443"/>
    </source>
</evidence>